<evidence type="ECO:0000313" key="1">
    <source>
        <dbReference type="EMBL" id="WLH08406.1"/>
    </source>
</evidence>
<keyword evidence="2" id="KW-1185">Reference proteome</keyword>
<protein>
    <recommendedName>
        <fullName evidence="3">Harpin HrpZ</fullName>
    </recommendedName>
</protein>
<dbReference type="EMBL" id="CP117450">
    <property type="protein sequence ID" value="WLH08406.1"/>
    <property type="molecule type" value="Genomic_DNA"/>
</dbReference>
<evidence type="ECO:0008006" key="3">
    <source>
        <dbReference type="Google" id="ProtNLM"/>
    </source>
</evidence>
<proteinExistence type="predicted"/>
<evidence type="ECO:0000313" key="2">
    <source>
        <dbReference type="Proteomes" id="UP001236748"/>
    </source>
</evidence>
<reference evidence="1 2" key="1">
    <citation type="submission" date="2023-02" db="EMBL/GenBank/DDBJ databases">
        <title>Evolution of Hrp T3SS in non-pathogenic Pseudomonas fluorescens.</title>
        <authorList>
            <person name="Liao K."/>
            <person name="Wei H."/>
            <person name="Gu Y."/>
        </authorList>
    </citation>
    <scope>NUCLEOTIDE SEQUENCE [LARGE SCALE GENOMIC DNA]</scope>
    <source>
        <strain evidence="1 2">FP2043</strain>
    </source>
</reference>
<dbReference type="RefSeq" id="WP_237142789.1">
    <property type="nucleotide sequence ID" value="NZ_CP015639.1"/>
</dbReference>
<sequence>MMDIGAIGKMLGMARGQQSLRQEGPQQGGKTDTELLRKLLEMLSSSGSAGSGGSAAQLDPEQIKKMMAGREGMQAMMPDSDNGRKVSV</sequence>
<name>A0ABY9FYJ8_9PSED</name>
<organism evidence="1 2">
    <name type="scientific">Pseudomonas lurida</name>
    <dbReference type="NCBI Taxonomy" id="244566"/>
    <lineage>
        <taxon>Bacteria</taxon>
        <taxon>Pseudomonadati</taxon>
        <taxon>Pseudomonadota</taxon>
        <taxon>Gammaproteobacteria</taxon>
        <taxon>Pseudomonadales</taxon>
        <taxon>Pseudomonadaceae</taxon>
        <taxon>Pseudomonas</taxon>
    </lineage>
</organism>
<gene>
    <name evidence="1" type="ORF">PSH67_07025</name>
</gene>
<dbReference type="Proteomes" id="UP001236748">
    <property type="component" value="Chromosome"/>
</dbReference>
<accession>A0ABY9FYJ8</accession>